<accession>W5MZW9</accession>
<dbReference type="SUPFAM" id="SSF55136">
    <property type="entry name" value="Probable bacterial effector-binding domain"/>
    <property type="match status" value="1"/>
</dbReference>
<evidence type="ECO:0000256" key="1">
    <source>
        <dbReference type="ARBA" id="ARBA00009817"/>
    </source>
</evidence>
<feature type="region of interest" description="Disordered" evidence="2">
    <location>
        <begin position="1"/>
        <end position="28"/>
    </location>
</feature>
<feature type="compositionally biased region" description="Acidic residues" evidence="2">
    <location>
        <begin position="57"/>
        <end position="68"/>
    </location>
</feature>
<reference evidence="4" key="1">
    <citation type="submission" date="2011-12" db="EMBL/GenBank/DDBJ databases">
        <title>The Draft Genome of Lepisosteus oculatus.</title>
        <authorList>
            <consortium name="The Broad Institute Genome Assembly &amp; Analysis Group"/>
            <consortium name="Computational R&amp;D Group"/>
            <consortium name="and Sequencing Platform"/>
            <person name="Di Palma F."/>
            <person name="Alfoldi J."/>
            <person name="Johnson J."/>
            <person name="Berlin A."/>
            <person name="Gnerre S."/>
            <person name="Jaffe D."/>
            <person name="MacCallum I."/>
            <person name="Young S."/>
            <person name="Walker B.J."/>
            <person name="Lander E.S."/>
            <person name="Lindblad-Toh K."/>
        </authorList>
    </citation>
    <scope>NUCLEOTIDE SEQUENCE [LARGE SCALE GENOMIC DNA]</scope>
</reference>
<feature type="region of interest" description="Disordered" evidence="2">
    <location>
        <begin position="40"/>
        <end position="68"/>
    </location>
</feature>
<dbReference type="KEGG" id="loc:107077761"/>
<evidence type="ECO:0000313" key="4">
    <source>
        <dbReference type="Proteomes" id="UP000018468"/>
    </source>
</evidence>
<protein>
    <submittedName>
        <fullName evidence="3">Heme-binding protein soul3</fullName>
    </submittedName>
</protein>
<dbReference type="Gene3D" id="3.20.80.10">
    <property type="entry name" value="Regulatory factor, effector binding domain"/>
    <property type="match status" value="1"/>
</dbReference>
<dbReference type="Proteomes" id="UP000018468">
    <property type="component" value="Linkage group LG7"/>
</dbReference>
<dbReference type="HOGENOM" id="CLU_068699_2_1_1"/>
<dbReference type="AlphaFoldDB" id="W5MZW9"/>
<dbReference type="GeneID" id="107077761"/>
<dbReference type="PANTHER" id="PTHR11220">
    <property type="entry name" value="HEME-BINDING PROTEIN-RELATED"/>
    <property type="match status" value="1"/>
</dbReference>
<dbReference type="eggNOG" id="ENOG502RBTI">
    <property type="taxonomic scope" value="Eukaryota"/>
</dbReference>
<dbReference type="Ensembl" id="ENSLOCT00000013957.1">
    <property type="protein sequence ID" value="ENSLOCP00000013928.1"/>
    <property type="gene ID" value="ENSLOCG00000011338.1"/>
</dbReference>
<dbReference type="CTD" id="751688"/>
<evidence type="ECO:0000313" key="3">
    <source>
        <dbReference type="Ensembl" id="ENSLOCP00000013928.1"/>
    </source>
</evidence>
<dbReference type="InterPro" id="IPR006917">
    <property type="entry name" value="SOUL_heme-bd"/>
</dbReference>
<comment type="similarity">
    <text evidence="1">Belongs to the HEBP family.</text>
</comment>
<dbReference type="PANTHER" id="PTHR11220:SF7">
    <property type="entry name" value="SOUL PROTEIN"/>
    <property type="match status" value="1"/>
</dbReference>
<name>W5MZW9_LEPOC</name>
<reference evidence="3" key="3">
    <citation type="submission" date="2025-09" db="UniProtKB">
        <authorList>
            <consortium name="Ensembl"/>
        </authorList>
    </citation>
    <scope>IDENTIFICATION</scope>
</reference>
<feature type="compositionally biased region" description="Gly residues" evidence="2">
    <location>
        <begin position="7"/>
        <end position="25"/>
    </location>
</feature>
<dbReference type="OMA" id="ETGGCRM"/>
<dbReference type="InterPro" id="IPR011256">
    <property type="entry name" value="Reg_factor_effector_dom_sf"/>
</dbReference>
<reference evidence="3" key="2">
    <citation type="submission" date="2025-08" db="UniProtKB">
        <authorList>
            <consortium name="Ensembl"/>
        </authorList>
    </citation>
    <scope>IDENTIFICATION</scope>
</reference>
<dbReference type="GO" id="GO:0020037">
    <property type="term" value="F:heme binding"/>
    <property type="evidence" value="ECO:0000318"/>
    <property type="project" value="GO_Central"/>
</dbReference>
<sequence length="285" mass="31695">MDSGGCRLNGGGVGGGEVGGGGGSAAGSRLGMITLEDLETFSEEQPADSAYNSNGSLEEEGESMEEEQDRLLQYWQDVGRGHQVDVPRDMAVPIQQLTSNNQGTQDRESVPFTLITRKEKCGDVLYEKRHYEKAHWACVTVLEEQYEQSICLGFMKLMRYICQQNATGGFLGLTIPIVTVVRTENSRSVLSREVTVAYYLPSQHQARPPQPYDPDIVIEEWPAAIIYTRTFGGATNEHSILYEISLLAEVLECPEIRLQDTFIVAGYTNPAAANRHNEIWFLQRP</sequence>
<dbReference type="OrthoDB" id="9420729at2759"/>
<dbReference type="InParanoid" id="W5MZW9"/>
<dbReference type="RefSeq" id="XP_015205751.1">
    <property type="nucleotide sequence ID" value="XM_015350265.2"/>
</dbReference>
<dbReference type="Pfam" id="PF04832">
    <property type="entry name" value="SOUL"/>
    <property type="match status" value="1"/>
</dbReference>
<organism evidence="3 4">
    <name type="scientific">Lepisosteus oculatus</name>
    <name type="common">Spotted gar</name>
    <dbReference type="NCBI Taxonomy" id="7918"/>
    <lineage>
        <taxon>Eukaryota</taxon>
        <taxon>Metazoa</taxon>
        <taxon>Chordata</taxon>
        <taxon>Craniata</taxon>
        <taxon>Vertebrata</taxon>
        <taxon>Euteleostomi</taxon>
        <taxon>Actinopterygii</taxon>
        <taxon>Neopterygii</taxon>
        <taxon>Holostei</taxon>
        <taxon>Semionotiformes</taxon>
        <taxon>Lepisosteidae</taxon>
        <taxon>Lepisosteus</taxon>
    </lineage>
</organism>
<evidence type="ECO:0000256" key="2">
    <source>
        <dbReference type="SAM" id="MobiDB-lite"/>
    </source>
</evidence>
<dbReference type="EMBL" id="AHAT01003725">
    <property type="status" value="NOT_ANNOTATED_CDS"/>
    <property type="molecule type" value="Genomic_DNA"/>
</dbReference>
<dbReference type="FunFam" id="3.20.80.10:FF:000007">
    <property type="entry name" value="Heme-binding protein 2"/>
    <property type="match status" value="1"/>
</dbReference>
<proteinExistence type="inferred from homology"/>
<dbReference type="Bgee" id="ENSLOCG00000011338">
    <property type="expression patterns" value="Expressed in camera-type eye and 13 other cell types or tissues"/>
</dbReference>
<dbReference type="GeneTree" id="ENSGT00940000164539"/>
<keyword evidence="4" id="KW-1185">Reference proteome</keyword>